<name>A0A6J7PU20_9ZZZZ</name>
<accession>A0A6J7PU20</accession>
<evidence type="ECO:0000256" key="5">
    <source>
        <dbReference type="ARBA" id="ARBA00023136"/>
    </source>
</evidence>
<feature type="transmembrane region" description="Helical" evidence="6">
    <location>
        <begin position="20"/>
        <end position="37"/>
    </location>
</feature>
<evidence type="ECO:0000256" key="6">
    <source>
        <dbReference type="SAM" id="Phobius"/>
    </source>
</evidence>
<keyword evidence="3 6" id="KW-0812">Transmembrane</keyword>
<organism evidence="7">
    <name type="scientific">freshwater metagenome</name>
    <dbReference type="NCBI Taxonomy" id="449393"/>
    <lineage>
        <taxon>unclassified sequences</taxon>
        <taxon>metagenomes</taxon>
        <taxon>ecological metagenomes</taxon>
    </lineage>
</organism>
<dbReference type="PANTHER" id="PTHR30589">
    <property type="entry name" value="PROLIPOPROTEIN DIACYLGLYCERYL TRANSFERASE"/>
    <property type="match status" value="1"/>
</dbReference>
<dbReference type="InterPro" id="IPR001640">
    <property type="entry name" value="Lgt"/>
</dbReference>
<protein>
    <submittedName>
        <fullName evidence="7">Unannotated protein</fullName>
    </submittedName>
</protein>
<feature type="transmembrane region" description="Helical" evidence="6">
    <location>
        <begin position="49"/>
        <end position="71"/>
    </location>
</feature>
<evidence type="ECO:0000256" key="3">
    <source>
        <dbReference type="ARBA" id="ARBA00022692"/>
    </source>
</evidence>
<gene>
    <name evidence="7" type="ORF">UFOPK4043_00949</name>
</gene>
<dbReference type="AlphaFoldDB" id="A0A6J7PU20"/>
<reference evidence="7" key="1">
    <citation type="submission" date="2020-05" db="EMBL/GenBank/DDBJ databases">
        <authorList>
            <person name="Chiriac C."/>
            <person name="Salcher M."/>
            <person name="Ghai R."/>
            <person name="Kavagutti S V."/>
        </authorList>
    </citation>
    <scope>NUCLEOTIDE SEQUENCE</scope>
</reference>
<dbReference type="GO" id="GO:0042158">
    <property type="term" value="P:lipoprotein biosynthetic process"/>
    <property type="evidence" value="ECO:0007669"/>
    <property type="project" value="InterPro"/>
</dbReference>
<evidence type="ECO:0000256" key="1">
    <source>
        <dbReference type="ARBA" id="ARBA00022475"/>
    </source>
</evidence>
<dbReference type="GO" id="GO:0008961">
    <property type="term" value="F:phosphatidylglycerol-prolipoprotein diacylglyceryl transferase activity"/>
    <property type="evidence" value="ECO:0007669"/>
    <property type="project" value="InterPro"/>
</dbReference>
<keyword evidence="5 6" id="KW-0472">Membrane</keyword>
<evidence type="ECO:0000313" key="7">
    <source>
        <dbReference type="EMBL" id="CAB5008766.1"/>
    </source>
</evidence>
<dbReference type="GO" id="GO:0005886">
    <property type="term" value="C:plasma membrane"/>
    <property type="evidence" value="ECO:0007669"/>
    <property type="project" value="InterPro"/>
</dbReference>
<keyword evidence="2" id="KW-0808">Transferase</keyword>
<dbReference type="EMBL" id="CAFBPA010000138">
    <property type="protein sequence ID" value="CAB5008766.1"/>
    <property type="molecule type" value="Genomic_DNA"/>
</dbReference>
<evidence type="ECO:0000256" key="2">
    <source>
        <dbReference type="ARBA" id="ARBA00022679"/>
    </source>
</evidence>
<sequence length="112" mass="12251">MLGIVVVLIWADRRFKMGHGRVFALYVGLYCAGRLWIESLRIDTANLILGLRLNIWTALLVGIGALIYLVISARRRPGRESVEEVRTLAADPAIPASAPDDFGSASIVESDT</sequence>
<dbReference type="PANTHER" id="PTHR30589:SF0">
    <property type="entry name" value="PHOSPHATIDYLGLYCEROL--PROLIPOPROTEIN DIACYLGLYCERYL TRANSFERASE"/>
    <property type="match status" value="1"/>
</dbReference>
<keyword evidence="1" id="KW-1003">Cell membrane</keyword>
<proteinExistence type="predicted"/>
<keyword evidence="4 6" id="KW-1133">Transmembrane helix</keyword>
<dbReference type="Pfam" id="PF01790">
    <property type="entry name" value="LGT"/>
    <property type="match status" value="1"/>
</dbReference>
<evidence type="ECO:0000256" key="4">
    <source>
        <dbReference type="ARBA" id="ARBA00022989"/>
    </source>
</evidence>